<dbReference type="GO" id="GO:0005737">
    <property type="term" value="C:cytoplasm"/>
    <property type="evidence" value="ECO:0007669"/>
    <property type="project" value="UniProtKB-SubCell"/>
</dbReference>
<dbReference type="NCBIfam" id="TIGR00016">
    <property type="entry name" value="ackA"/>
    <property type="match status" value="1"/>
</dbReference>
<dbReference type="GO" id="GO:0006083">
    <property type="term" value="P:acetate metabolic process"/>
    <property type="evidence" value="ECO:0007669"/>
    <property type="project" value="TreeGrafter"/>
</dbReference>
<dbReference type="SUPFAM" id="SSF53067">
    <property type="entry name" value="Actin-like ATPase domain"/>
    <property type="match status" value="2"/>
</dbReference>
<feature type="binding site" evidence="6">
    <location>
        <begin position="283"/>
        <end position="285"/>
    </location>
    <ligand>
        <name>ATP</name>
        <dbReference type="ChEBI" id="CHEBI:30616"/>
    </ligand>
</feature>
<keyword evidence="4 6" id="KW-0418">Kinase</keyword>
<feature type="active site" description="Proton donor/acceptor" evidence="6">
    <location>
        <position position="148"/>
    </location>
</feature>
<dbReference type="HAMAP" id="MF_00020">
    <property type="entry name" value="Acetate_kinase"/>
    <property type="match status" value="1"/>
</dbReference>
<comment type="cofactor">
    <cofactor evidence="6">
        <name>Mg(2+)</name>
        <dbReference type="ChEBI" id="CHEBI:18420"/>
    </cofactor>
    <cofactor evidence="6">
        <name>Mn(2+)</name>
        <dbReference type="ChEBI" id="CHEBI:29035"/>
    </cofactor>
    <text evidence="6">Mg(2+). Can also accept Mn(2+).</text>
</comment>
<feature type="site" description="Transition state stabilizer" evidence="6">
    <location>
        <position position="180"/>
    </location>
</feature>
<reference evidence="8 9" key="1">
    <citation type="submission" date="2018-04" db="EMBL/GenBank/DDBJ databases">
        <title>Genomic Encyclopedia of Archaeal and Bacterial Type Strains, Phase II (KMG-II): from individual species to whole genera.</title>
        <authorList>
            <person name="Goeker M."/>
        </authorList>
    </citation>
    <scope>NUCLEOTIDE SEQUENCE [LARGE SCALE GENOMIC DNA]</scope>
    <source>
        <strain evidence="8 9">DSM 45787</strain>
    </source>
</reference>
<evidence type="ECO:0000256" key="1">
    <source>
        <dbReference type="ARBA" id="ARBA00008748"/>
    </source>
</evidence>
<dbReference type="GO" id="GO:0005524">
    <property type="term" value="F:ATP binding"/>
    <property type="evidence" value="ECO:0007669"/>
    <property type="project" value="UniProtKB-KW"/>
</dbReference>
<name>A0A2T6BV77_9BACL</name>
<feature type="binding site" evidence="6">
    <location>
        <begin position="331"/>
        <end position="335"/>
    </location>
    <ligand>
        <name>ATP</name>
        <dbReference type="ChEBI" id="CHEBI:30616"/>
    </ligand>
</feature>
<dbReference type="AlphaFoldDB" id="A0A2T6BV77"/>
<evidence type="ECO:0000313" key="8">
    <source>
        <dbReference type="EMBL" id="PTX59952.1"/>
    </source>
</evidence>
<dbReference type="GO" id="GO:0006085">
    <property type="term" value="P:acetyl-CoA biosynthetic process"/>
    <property type="evidence" value="ECO:0007669"/>
    <property type="project" value="UniProtKB-UniRule"/>
</dbReference>
<feature type="site" description="Transition state stabilizer" evidence="6">
    <location>
        <position position="241"/>
    </location>
</feature>
<comment type="caution">
    <text evidence="8">The sequence shown here is derived from an EMBL/GenBank/DDBJ whole genome shotgun (WGS) entry which is preliminary data.</text>
</comment>
<accession>A0A2T6BV77</accession>
<comment type="catalytic activity">
    <reaction evidence="6">
        <text>acetate + ATP = acetyl phosphate + ADP</text>
        <dbReference type="Rhea" id="RHEA:11352"/>
        <dbReference type="ChEBI" id="CHEBI:22191"/>
        <dbReference type="ChEBI" id="CHEBI:30089"/>
        <dbReference type="ChEBI" id="CHEBI:30616"/>
        <dbReference type="ChEBI" id="CHEBI:456216"/>
        <dbReference type="EC" id="2.7.2.1"/>
    </reaction>
</comment>
<feature type="binding site" evidence="6">
    <location>
        <begin position="208"/>
        <end position="212"/>
    </location>
    <ligand>
        <name>ATP</name>
        <dbReference type="ChEBI" id="CHEBI:30616"/>
    </ligand>
</feature>
<sequence>MNVLVINCGSSSIKYQLYRMETEEVLSKGLVERIGSDRSIVHHTVNGREPWVETAEILDHRQGLYQVLALLTDPEKGVLEDAGDVDAVGHRVVHGGENFSSAVVIDQEVLRGIRQNVDLAPLHNPPNLSGIDAARHNLPHATHVAVFDTAFHQTMPDYAYMYPLPRVLYQKHRIRRYGFHGTSHQYVAERAAEFLGRPPEELKIISCHIGNGASCTAIEKGRSVDTTMGMTPLEGLMMGTRCGDIDPAIVPYVMGKEELTLAEVNSMMNKHSGLLGVSGISSDMREISEAAFNGDKYARLSLEMYTYRLRKAIGSYAAVMDGVDVLIFTAGVGENASLVREWTCRNLSYLGLELDQEKNADLPKGPQRISTDRSRVNVLVIPTDEELMIARETRRLVQQEEQG</sequence>
<feature type="binding site" evidence="6">
    <location>
        <position position="91"/>
    </location>
    <ligand>
        <name>substrate</name>
    </ligand>
</feature>
<proteinExistence type="inferred from homology"/>
<evidence type="ECO:0000256" key="3">
    <source>
        <dbReference type="ARBA" id="ARBA00022741"/>
    </source>
</evidence>
<evidence type="ECO:0000256" key="6">
    <source>
        <dbReference type="HAMAP-Rule" id="MF_00020"/>
    </source>
</evidence>
<keyword evidence="6" id="KW-0963">Cytoplasm</keyword>
<dbReference type="GO" id="GO:0008776">
    <property type="term" value="F:acetate kinase activity"/>
    <property type="evidence" value="ECO:0007669"/>
    <property type="project" value="UniProtKB-UniRule"/>
</dbReference>
<keyword evidence="3 6" id="KW-0547">Nucleotide-binding</keyword>
<evidence type="ECO:0000313" key="9">
    <source>
        <dbReference type="Proteomes" id="UP000244240"/>
    </source>
</evidence>
<dbReference type="UniPathway" id="UPA00340">
    <property type="reaction ID" value="UER00458"/>
</dbReference>
<organism evidence="8 9">
    <name type="scientific">Melghirimyces profundicolus</name>
    <dbReference type="NCBI Taxonomy" id="1242148"/>
    <lineage>
        <taxon>Bacteria</taxon>
        <taxon>Bacillati</taxon>
        <taxon>Bacillota</taxon>
        <taxon>Bacilli</taxon>
        <taxon>Bacillales</taxon>
        <taxon>Thermoactinomycetaceae</taxon>
        <taxon>Melghirimyces</taxon>
    </lineage>
</organism>
<dbReference type="Gene3D" id="3.30.420.40">
    <property type="match status" value="2"/>
</dbReference>
<dbReference type="PRINTS" id="PR00471">
    <property type="entry name" value="ACETATEKNASE"/>
</dbReference>
<comment type="function">
    <text evidence="6">Catalyzes the formation of acetyl phosphate from acetate and ATP. Can also catalyze the reverse reaction.</text>
</comment>
<dbReference type="InterPro" id="IPR043129">
    <property type="entry name" value="ATPase_NBD"/>
</dbReference>
<dbReference type="InterPro" id="IPR000890">
    <property type="entry name" value="Aliphatic_acid_kin_short-chain"/>
</dbReference>
<protein>
    <recommendedName>
        <fullName evidence="6">Acetate kinase</fullName>
        <ecNumber evidence="6">2.7.2.1</ecNumber>
    </recommendedName>
    <alternativeName>
        <fullName evidence="6">Acetokinase</fullName>
    </alternativeName>
</protein>
<keyword evidence="2 6" id="KW-0808">Transferase</keyword>
<keyword evidence="5 6" id="KW-0067">ATP-binding</keyword>
<dbReference type="Pfam" id="PF00871">
    <property type="entry name" value="Acetate_kinase"/>
    <property type="match status" value="1"/>
</dbReference>
<comment type="similarity">
    <text evidence="1 6 7">Belongs to the acetokinase family.</text>
</comment>
<dbReference type="PIRSF" id="PIRSF000722">
    <property type="entry name" value="Acetate_prop_kin"/>
    <property type="match status" value="1"/>
</dbReference>
<dbReference type="PROSITE" id="PS01075">
    <property type="entry name" value="ACETATE_KINASE_1"/>
    <property type="match status" value="1"/>
</dbReference>
<dbReference type="PANTHER" id="PTHR21060:SF15">
    <property type="entry name" value="ACETATE KINASE-RELATED"/>
    <property type="match status" value="1"/>
</dbReference>
<keyword evidence="6" id="KW-0479">Metal-binding</keyword>
<dbReference type="GO" id="GO:0000287">
    <property type="term" value="F:magnesium ion binding"/>
    <property type="evidence" value="ECO:0007669"/>
    <property type="project" value="UniProtKB-UniRule"/>
</dbReference>
<keyword evidence="6" id="KW-0460">Magnesium</keyword>
<keyword evidence="9" id="KW-1185">Reference proteome</keyword>
<evidence type="ECO:0000256" key="4">
    <source>
        <dbReference type="ARBA" id="ARBA00022777"/>
    </source>
</evidence>
<evidence type="ECO:0000256" key="5">
    <source>
        <dbReference type="ARBA" id="ARBA00022840"/>
    </source>
</evidence>
<dbReference type="EC" id="2.7.2.1" evidence="6"/>
<dbReference type="PANTHER" id="PTHR21060">
    <property type="entry name" value="ACETATE KINASE"/>
    <property type="match status" value="1"/>
</dbReference>
<dbReference type="InterPro" id="IPR004372">
    <property type="entry name" value="Ac/propionate_kinase"/>
</dbReference>
<feature type="binding site" evidence="6">
    <location>
        <position position="14"/>
    </location>
    <ligand>
        <name>ATP</name>
        <dbReference type="ChEBI" id="CHEBI:30616"/>
    </ligand>
</feature>
<dbReference type="OrthoDB" id="9802453at2"/>
<dbReference type="CDD" id="cd24010">
    <property type="entry name" value="ASKHA_NBD_AcK_PK"/>
    <property type="match status" value="1"/>
</dbReference>
<comment type="subcellular location">
    <subcellularLocation>
        <location evidence="6">Cytoplasm</location>
    </subcellularLocation>
</comment>
<evidence type="ECO:0000256" key="2">
    <source>
        <dbReference type="ARBA" id="ARBA00022679"/>
    </source>
</evidence>
<evidence type="ECO:0000256" key="7">
    <source>
        <dbReference type="RuleBase" id="RU003835"/>
    </source>
</evidence>
<feature type="binding site" evidence="6">
    <location>
        <position position="385"/>
    </location>
    <ligand>
        <name>Mg(2+)</name>
        <dbReference type="ChEBI" id="CHEBI:18420"/>
    </ligand>
</feature>
<comment type="pathway">
    <text evidence="6">Metabolic intermediate biosynthesis; acetyl-CoA biosynthesis; acetyl-CoA from acetate: step 1/2.</text>
</comment>
<gene>
    <name evidence="6" type="primary">ackA</name>
    <name evidence="8" type="ORF">C8P63_11097</name>
</gene>
<dbReference type="Proteomes" id="UP000244240">
    <property type="component" value="Unassembled WGS sequence"/>
</dbReference>
<dbReference type="EMBL" id="QBKR01000010">
    <property type="protein sequence ID" value="PTX59952.1"/>
    <property type="molecule type" value="Genomic_DNA"/>
</dbReference>
<comment type="subunit">
    <text evidence="6">Homodimer.</text>
</comment>
<dbReference type="InterPro" id="IPR023865">
    <property type="entry name" value="Aliphatic_acid_kinase_CS"/>
</dbReference>
<dbReference type="RefSeq" id="WP_108023256.1">
    <property type="nucleotide sequence ID" value="NZ_QBKR01000010.1"/>
</dbReference>
<feature type="binding site" evidence="6">
    <location>
        <position position="7"/>
    </location>
    <ligand>
        <name>Mg(2+)</name>
        <dbReference type="ChEBI" id="CHEBI:18420"/>
    </ligand>
</feature>